<feature type="compositionally biased region" description="Low complexity" evidence="3">
    <location>
        <begin position="384"/>
        <end position="395"/>
    </location>
</feature>
<dbReference type="GO" id="GO:0003729">
    <property type="term" value="F:mRNA binding"/>
    <property type="evidence" value="ECO:0007669"/>
    <property type="project" value="TreeGrafter"/>
</dbReference>
<sequence>MSDAQAATVTENGAPVRQEKVEETPGFKVFAGNLAYSTTDEGLKAFFAPVASDILSAQVIQRGNRSAGYGFVALATEEAAKKAVEALNKKELDGRAVIVEIAKPSEQKDKEKKEKKAKRRPGRRGSKAVPGEVSEAEANGEAPKPEGEAAPESGDAAKPKKKKKKATRKAKKAAAEGTTDAAASATEGEAANGEGAVKKPRTRKPKVTRPPRAAGEDPAGEPSKTMLFVANLGFSVDDAGLSALFTEAGINVVSARIVRRRWGKPRKSKGYGFVDVGSEEEQQKAIAALEGKEVGGRPIAVKIALKNEQNRTKSRRQREVEAREEALSKSLFERAKEEEAAGIGSGNKALSIMMKMGFKPGQSLGNADPLEEPAESRPEDSTGSLSPAPAPASAAGTESKGPDERTSSPSPGADLEGQQQHVTTTTTTTTHTKHKTEPLPLHEWAGKKGIGLGKRARSPGVVERLAKMAKMAEDTTHRDFRERARDEYKNRQAEGRLGPAQLTCRTLDEQAGKSFNVLWLNPNNQETFPAGLIDALTMHSNLAVTNEHQGDSIQARLRKQMQEDALQPIDPDALTSVPDSNSLSGSGQMKSSSSAAVRAEDQFSPELLEEATQFLRLQAQDRLHLVLSYLREKHYYCFWCGIKYDSEEELQSQCPGTEEDDHD</sequence>
<feature type="region of interest" description="Disordered" evidence="3">
    <location>
        <begin position="569"/>
        <end position="597"/>
    </location>
</feature>
<dbReference type="Pfam" id="PF13821">
    <property type="entry name" value="DUF4187"/>
    <property type="match status" value="1"/>
</dbReference>
<reference evidence="5 6" key="1">
    <citation type="journal article" date="2018" name="Evol. Lett.">
        <title>Horizontal gene cluster transfer increased hallucinogenic mushroom diversity.</title>
        <authorList>
            <person name="Reynolds H.T."/>
            <person name="Vijayakumar V."/>
            <person name="Gluck-Thaler E."/>
            <person name="Korotkin H.B."/>
            <person name="Matheny P.B."/>
            <person name="Slot J.C."/>
        </authorList>
    </citation>
    <scope>NUCLEOTIDE SEQUENCE [LARGE SCALE GENOMIC DNA]</scope>
    <source>
        <strain evidence="5 6">SRW20</strain>
    </source>
</reference>
<feature type="region of interest" description="Disordered" evidence="3">
    <location>
        <begin position="1"/>
        <end position="20"/>
    </location>
</feature>
<feature type="compositionally biased region" description="Polar residues" evidence="3">
    <location>
        <begin position="1"/>
        <end position="11"/>
    </location>
</feature>
<feature type="domain" description="RRM" evidence="4">
    <location>
        <begin position="27"/>
        <end position="104"/>
    </location>
</feature>
<dbReference type="PROSITE" id="PS50102">
    <property type="entry name" value="RRM"/>
    <property type="match status" value="2"/>
</dbReference>
<accession>A0A409W8T1</accession>
<evidence type="ECO:0000259" key="4">
    <source>
        <dbReference type="PROSITE" id="PS50102"/>
    </source>
</evidence>
<dbReference type="InterPro" id="IPR000504">
    <property type="entry name" value="RRM_dom"/>
</dbReference>
<evidence type="ECO:0000313" key="5">
    <source>
        <dbReference type="EMBL" id="PPQ74904.1"/>
    </source>
</evidence>
<evidence type="ECO:0000313" key="6">
    <source>
        <dbReference type="Proteomes" id="UP000284706"/>
    </source>
</evidence>
<proteinExistence type="predicted"/>
<comment type="caution">
    <text evidence="5">The sequence shown here is derived from an EMBL/GenBank/DDBJ whole genome shotgun (WGS) entry which is preliminary data.</text>
</comment>
<feature type="compositionally biased region" description="Low complexity" evidence="3">
    <location>
        <begin position="136"/>
        <end position="156"/>
    </location>
</feature>
<feature type="region of interest" description="Disordered" evidence="3">
    <location>
        <begin position="103"/>
        <end position="223"/>
    </location>
</feature>
<gene>
    <name evidence="5" type="ORF">CVT26_011399</name>
</gene>
<feature type="region of interest" description="Disordered" evidence="3">
    <location>
        <begin position="360"/>
        <end position="441"/>
    </location>
</feature>
<dbReference type="STRING" id="231916.A0A409W8T1"/>
<feature type="compositionally biased region" description="Basic and acidic residues" evidence="3">
    <location>
        <begin position="103"/>
        <end position="114"/>
    </location>
</feature>
<name>A0A409W8T1_9AGAR</name>
<dbReference type="EMBL" id="NHYE01005304">
    <property type="protein sequence ID" value="PPQ74904.1"/>
    <property type="molecule type" value="Genomic_DNA"/>
</dbReference>
<feature type="compositionally biased region" description="Low complexity" evidence="3">
    <location>
        <begin position="175"/>
        <end position="195"/>
    </location>
</feature>
<keyword evidence="1 2" id="KW-0694">RNA-binding</keyword>
<dbReference type="PANTHER" id="PTHR48025">
    <property type="entry name" value="OS02G0815200 PROTEIN"/>
    <property type="match status" value="1"/>
</dbReference>
<dbReference type="Gene3D" id="3.30.70.330">
    <property type="match status" value="2"/>
</dbReference>
<feature type="compositionally biased region" description="Basic residues" evidence="3">
    <location>
        <begin position="115"/>
        <end position="126"/>
    </location>
</feature>
<evidence type="ECO:0000256" key="1">
    <source>
        <dbReference type="ARBA" id="ARBA00022884"/>
    </source>
</evidence>
<feature type="compositionally biased region" description="Basic residues" evidence="3">
    <location>
        <begin position="198"/>
        <end position="209"/>
    </location>
</feature>
<dbReference type="InterPro" id="IPR025239">
    <property type="entry name" value="DUF4187"/>
</dbReference>
<keyword evidence="6" id="KW-1185">Reference proteome</keyword>
<dbReference type="OrthoDB" id="786951at2759"/>
<dbReference type="GO" id="GO:0005634">
    <property type="term" value="C:nucleus"/>
    <property type="evidence" value="ECO:0007669"/>
    <property type="project" value="TreeGrafter"/>
</dbReference>
<dbReference type="SMART" id="SM01173">
    <property type="entry name" value="DUF4187"/>
    <property type="match status" value="1"/>
</dbReference>
<dbReference type="Pfam" id="PF00076">
    <property type="entry name" value="RRM_1"/>
    <property type="match status" value="2"/>
</dbReference>
<dbReference type="PANTHER" id="PTHR48025:SF1">
    <property type="entry name" value="RRM DOMAIN-CONTAINING PROTEIN"/>
    <property type="match status" value="1"/>
</dbReference>
<dbReference type="InterPro" id="IPR012677">
    <property type="entry name" value="Nucleotide-bd_a/b_plait_sf"/>
</dbReference>
<dbReference type="Proteomes" id="UP000284706">
    <property type="component" value="Unassembled WGS sequence"/>
</dbReference>
<organism evidence="5 6">
    <name type="scientific">Gymnopilus dilepis</name>
    <dbReference type="NCBI Taxonomy" id="231916"/>
    <lineage>
        <taxon>Eukaryota</taxon>
        <taxon>Fungi</taxon>
        <taxon>Dikarya</taxon>
        <taxon>Basidiomycota</taxon>
        <taxon>Agaricomycotina</taxon>
        <taxon>Agaricomycetes</taxon>
        <taxon>Agaricomycetidae</taxon>
        <taxon>Agaricales</taxon>
        <taxon>Agaricineae</taxon>
        <taxon>Hymenogastraceae</taxon>
        <taxon>Gymnopilus</taxon>
    </lineage>
</organism>
<dbReference type="SUPFAM" id="SSF54928">
    <property type="entry name" value="RNA-binding domain, RBD"/>
    <property type="match status" value="2"/>
</dbReference>
<dbReference type="InParanoid" id="A0A409W8T1"/>
<feature type="compositionally biased region" description="Basic residues" evidence="3">
    <location>
        <begin position="159"/>
        <end position="172"/>
    </location>
</feature>
<feature type="compositionally biased region" description="Low complexity" evidence="3">
    <location>
        <begin position="580"/>
        <end position="594"/>
    </location>
</feature>
<feature type="region of interest" description="Disordered" evidence="3">
    <location>
        <begin position="305"/>
        <end position="325"/>
    </location>
</feature>
<dbReference type="InterPro" id="IPR050502">
    <property type="entry name" value="Euk_RNA-bind_prot"/>
</dbReference>
<dbReference type="AlphaFoldDB" id="A0A409W8T1"/>
<feature type="domain" description="RRM" evidence="4">
    <location>
        <begin position="225"/>
        <end position="306"/>
    </location>
</feature>
<evidence type="ECO:0000256" key="3">
    <source>
        <dbReference type="SAM" id="MobiDB-lite"/>
    </source>
</evidence>
<dbReference type="InterPro" id="IPR035979">
    <property type="entry name" value="RBD_domain_sf"/>
</dbReference>
<dbReference type="SMART" id="SM00360">
    <property type="entry name" value="RRM"/>
    <property type="match status" value="2"/>
</dbReference>
<evidence type="ECO:0000256" key="2">
    <source>
        <dbReference type="PROSITE-ProRule" id="PRU00176"/>
    </source>
</evidence>
<protein>
    <recommendedName>
        <fullName evidence="4">RRM domain-containing protein</fullName>
    </recommendedName>
</protein>